<feature type="domain" description="FH2" evidence="6">
    <location>
        <begin position="604"/>
        <end position="1000"/>
    </location>
</feature>
<keyword evidence="1" id="KW-0879">Wnt signaling pathway</keyword>
<dbReference type="InterPro" id="IPR011989">
    <property type="entry name" value="ARM-like"/>
</dbReference>
<dbReference type="FunFam" id="1.20.58.2220:FF:000002">
    <property type="entry name" value="Dishevelled associated activator of morphogenesis 1"/>
    <property type="match status" value="1"/>
</dbReference>
<dbReference type="PROSITE" id="PS51231">
    <property type="entry name" value="DAD"/>
    <property type="match status" value="1"/>
</dbReference>
<dbReference type="InterPro" id="IPR010472">
    <property type="entry name" value="FH3_dom"/>
</dbReference>
<dbReference type="SMART" id="SM01140">
    <property type="entry name" value="Drf_GBD"/>
    <property type="match status" value="1"/>
</dbReference>
<proteinExistence type="predicted"/>
<dbReference type="PROSITE" id="PS51232">
    <property type="entry name" value="GBD_FH3"/>
    <property type="match status" value="1"/>
</dbReference>
<dbReference type="PANTHER" id="PTHR45725:SF16">
    <property type="entry name" value="DISHEVELED-ASSOCIATED ACTIVATOR OF MORPHOGENESIS 1"/>
    <property type="match status" value="1"/>
</dbReference>
<dbReference type="InterPro" id="IPR015425">
    <property type="entry name" value="FH2_Formin"/>
</dbReference>
<dbReference type="InterPro" id="IPR016024">
    <property type="entry name" value="ARM-type_fold"/>
</dbReference>
<evidence type="ECO:0000259" key="6">
    <source>
        <dbReference type="PROSITE" id="PS51444"/>
    </source>
</evidence>
<dbReference type="InterPro" id="IPR014768">
    <property type="entry name" value="GBD/FH3_dom"/>
</dbReference>
<evidence type="ECO:0008006" key="9">
    <source>
        <dbReference type="Google" id="ProtNLM"/>
    </source>
</evidence>
<dbReference type="EMBL" id="JAYKXH010000012">
    <property type="protein sequence ID" value="KAK7150468.1"/>
    <property type="molecule type" value="Genomic_DNA"/>
</dbReference>
<dbReference type="Proteomes" id="UP001364617">
    <property type="component" value="Unassembled WGS sequence"/>
</dbReference>
<dbReference type="SMART" id="SM00498">
    <property type="entry name" value="FH2"/>
    <property type="match status" value="1"/>
</dbReference>
<dbReference type="InterPro" id="IPR042201">
    <property type="entry name" value="FH2_Formin_sf"/>
</dbReference>
<comment type="caution">
    <text evidence="7">The sequence shown here is derived from an EMBL/GenBank/DDBJ whole genome shotgun (WGS) entry which is preliminary data.</text>
</comment>
<protein>
    <recommendedName>
        <fullName evidence="9">Disheveled-associated activator of morphogenesis 1</fullName>
    </recommendedName>
</protein>
<feature type="region of interest" description="Disordered" evidence="3">
    <location>
        <begin position="523"/>
        <end position="614"/>
    </location>
</feature>
<dbReference type="GO" id="GO:0003779">
    <property type="term" value="F:actin binding"/>
    <property type="evidence" value="ECO:0007669"/>
    <property type="project" value="InterPro"/>
</dbReference>
<dbReference type="SUPFAM" id="SSF101447">
    <property type="entry name" value="Formin homology 2 domain (FH2 domain)"/>
    <property type="match status" value="1"/>
</dbReference>
<dbReference type="Gene3D" id="1.20.58.2220">
    <property type="entry name" value="Formin, FH2 domain"/>
    <property type="match status" value="1"/>
</dbReference>
<feature type="compositionally biased region" description="Basic and acidic residues" evidence="3">
    <location>
        <begin position="1059"/>
        <end position="1070"/>
    </location>
</feature>
<dbReference type="GO" id="GO:0016055">
    <property type="term" value="P:Wnt signaling pathway"/>
    <property type="evidence" value="ECO:0007669"/>
    <property type="project" value="UniProtKB-KW"/>
</dbReference>
<dbReference type="SMART" id="SM01139">
    <property type="entry name" value="Drf_FH3"/>
    <property type="match status" value="1"/>
</dbReference>
<dbReference type="InterPro" id="IPR010473">
    <property type="entry name" value="GTPase-bd"/>
</dbReference>
<dbReference type="Pfam" id="PF06367">
    <property type="entry name" value="Drf_FH3"/>
    <property type="match status" value="1"/>
</dbReference>
<dbReference type="InterPro" id="IPR051425">
    <property type="entry name" value="Formin_Homology"/>
</dbReference>
<gene>
    <name evidence="7" type="ORF">R3I93_011643</name>
</gene>
<keyword evidence="2" id="KW-0175">Coiled coil</keyword>
<evidence type="ECO:0000256" key="1">
    <source>
        <dbReference type="ARBA" id="ARBA00022687"/>
    </source>
</evidence>
<feature type="domain" description="GBD/FH3" evidence="5">
    <location>
        <begin position="45"/>
        <end position="420"/>
    </location>
</feature>
<feature type="compositionally biased region" description="Pro residues" evidence="3">
    <location>
        <begin position="528"/>
        <end position="597"/>
    </location>
</feature>
<feature type="domain" description="DAD" evidence="4">
    <location>
        <begin position="1018"/>
        <end position="1050"/>
    </location>
</feature>
<dbReference type="SUPFAM" id="SSF48371">
    <property type="entry name" value="ARM repeat"/>
    <property type="match status" value="1"/>
</dbReference>
<accession>A0AAN9H3G3</accession>
<dbReference type="Pfam" id="PF02181">
    <property type="entry name" value="FH2"/>
    <property type="match status" value="1"/>
</dbReference>
<feature type="compositionally biased region" description="Basic and acidic residues" evidence="3">
    <location>
        <begin position="979"/>
        <end position="1017"/>
    </location>
</feature>
<evidence type="ECO:0000256" key="2">
    <source>
        <dbReference type="SAM" id="Coils"/>
    </source>
</evidence>
<dbReference type="Gene3D" id="1.10.238.150">
    <property type="entry name" value="Formin, FH3 diaphanous domain"/>
    <property type="match status" value="1"/>
</dbReference>
<dbReference type="GO" id="GO:0030036">
    <property type="term" value="P:actin cytoskeleton organization"/>
    <property type="evidence" value="ECO:0007669"/>
    <property type="project" value="InterPro"/>
</dbReference>
<dbReference type="PANTHER" id="PTHR45725">
    <property type="entry name" value="FORMIN HOMOLOGY 2 FAMILY MEMBER"/>
    <property type="match status" value="1"/>
</dbReference>
<dbReference type="FunFam" id="1.25.10.10:FF:000012">
    <property type="entry name" value="Dishevelled associated activator of morphogenesis 2"/>
    <property type="match status" value="1"/>
</dbReference>
<dbReference type="GO" id="GO:0001725">
    <property type="term" value="C:stress fiber"/>
    <property type="evidence" value="ECO:0007669"/>
    <property type="project" value="TreeGrafter"/>
</dbReference>
<name>A0AAN9H3G3_9TELE</name>
<dbReference type="GO" id="GO:0031267">
    <property type="term" value="F:small GTPase binding"/>
    <property type="evidence" value="ECO:0007669"/>
    <property type="project" value="InterPro"/>
</dbReference>
<dbReference type="PROSITE" id="PS51444">
    <property type="entry name" value="FH2"/>
    <property type="match status" value="1"/>
</dbReference>
<evidence type="ECO:0000259" key="5">
    <source>
        <dbReference type="PROSITE" id="PS51232"/>
    </source>
</evidence>
<dbReference type="Pfam" id="PF06371">
    <property type="entry name" value="Drf_GBD"/>
    <property type="match status" value="1"/>
</dbReference>
<dbReference type="AlphaFoldDB" id="A0AAN9H3G3"/>
<feature type="region of interest" description="Disordered" evidence="3">
    <location>
        <begin position="1040"/>
        <end position="1070"/>
    </location>
</feature>
<evidence type="ECO:0000313" key="7">
    <source>
        <dbReference type="EMBL" id="KAK7150468.1"/>
    </source>
</evidence>
<feature type="region of interest" description="Disordered" evidence="3">
    <location>
        <begin position="979"/>
        <end position="1026"/>
    </location>
</feature>
<sequence length="1070" mass="122722">MAPRKRGGGGHGASFFFCCFQSSDHPEITYRLREDFALQAMEPALPIPNYDELDAMFSELVDELDLTEKHREAMFALPAEKKWQIYCSKKKETEENKGATSWPEYYIDQLNSMAARKTLLALEKEEEEERNKTIESLKTALRTQPMRFVTRFIDLDGLTCILNFLKSMDYETTESQIHTSLIGCIKALMNNSQGRAHVLSHTESINIIAQSLATENIKTKVAVLEIMGAVCLVPGGHKKILEAMLHYQKFSCERTRFQTLLNDLDKSTGRYRDEVSLKTAIMSFINAVLSQGAGETSLEFRVHLRYEFLMLGIQPIIDKLRSHENSTLDRHLDYFEMLRNDDELTLSRRFESMHIDTKSATQVFELVRKKLAHTDAYPHFMSILHHCLLMPHKRSGNTVQYWLLLDRIVQQMVLQNDKGHDPDVTPLENFNVKNVVRMLVNENEVKQWKEQAEKMRKDHHELQQKMEKKERECDAKTQEKEEMMQTLNKMKEKLEREMGEHKLVKQQVTEMTARLHDLSTRQIASVPGGPPIPGPPGGPLLPPPPPPPPPGGMMPPPPPPPPGSAMMPPPPPPPPGGPPPPPGRPPFGDAPPPPGGPMGPSLKKKNIPQPSNPLKSFNWAKLSENKLEGTVWTDVDDSKVFKILDLVDIEKTFSAYQRQQKETEEDVLSSKKVKELSVIDGRRAQNCNILLSRLKLSNEEIKRAILTMDEQEDLPKDMLEQMLKFVPEKSDVDVLEEHKHELDRMAKADRFLYEMSRINHYQQRLQSLYFKKKFAERIAEIKPKVEALIKASKEVLHSRNLKQLLEVVLAFGNYMNKGQRGNAYGFKISSLNKIADTKSSIDKNITLLHYLITILEKKYSKVMLFSEELQNVPEAAKVNMTELEKEINNLRSGLKSVESELEYQKKSPQQFGDKFVSVVSQFITVASFSFSDVEDSLGEAKELFLKAVKHFGEDADKMQPDEFFGIFDQFLQSFADARQENENMRRRKEEEERRARMEAQLKEQREKERKARKAKENGEDDGGEFDDLVSALRSGEVFDKDLSKMKRNRKRINSQTSDTGRERPITKLNF</sequence>
<keyword evidence="8" id="KW-1185">Reference proteome</keyword>
<dbReference type="Gene3D" id="1.20.120.330">
    <property type="entry name" value="Nucleotidyltransferases domain 2"/>
    <property type="match status" value="1"/>
</dbReference>
<reference evidence="7 8" key="1">
    <citation type="submission" date="2024-02" db="EMBL/GenBank/DDBJ databases">
        <title>Chromosome-level genome assembly of the Eurasian Minnow (Phoxinus phoxinus).</title>
        <authorList>
            <person name="Oriowo T.O."/>
            <person name="Martin S."/>
            <person name="Stange M."/>
            <person name="Chrysostomakis Y."/>
            <person name="Brown T."/>
            <person name="Winkler S."/>
            <person name="Kukowka S."/>
            <person name="Myers E.W."/>
            <person name="Bohne A."/>
        </authorList>
    </citation>
    <scope>NUCLEOTIDE SEQUENCE [LARGE SCALE GENOMIC DNA]</scope>
    <source>
        <strain evidence="7">ZFMK-TIS-60720</strain>
        <tissue evidence="7">Whole Organism</tissue>
    </source>
</reference>
<dbReference type="Gene3D" id="1.25.10.10">
    <property type="entry name" value="Leucine-rich Repeat Variant"/>
    <property type="match status" value="1"/>
</dbReference>
<evidence type="ECO:0000313" key="8">
    <source>
        <dbReference type="Proteomes" id="UP001364617"/>
    </source>
</evidence>
<evidence type="ECO:0000256" key="3">
    <source>
        <dbReference type="SAM" id="MobiDB-lite"/>
    </source>
</evidence>
<organism evidence="7 8">
    <name type="scientific">Phoxinus phoxinus</name>
    <name type="common">Eurasian minnow</name>
    <dbReference type="NCBI Taxonomy" id="58324"/>
    <lineage>
        <taxon>Eukaryota</taxon>
        <taxon>Metazoa</taxon>
        <taxon>Chordata</taxon>
        <taxon>Craniata</taxon>
        <taxon>Vertebrata</taxon>
        <taxon>Euteleostomi</taxon>
        <taxon>Actinopterygii</taxon>
        <taxon>Neopterygii</taxon>
        <taxon>Teleostei</taxon>
        <taxon>Ostariophysi</taxon>
        <taxon>Cypriniformes</taxon>
        <taxon>Leuciscidae</taxon>
        <taxon>Phoxininae</taxon>
        <taxon>Phoxinus</taxon>
    </lineage>
</organism>
<evidence type="ECO:0000259" key="4">
    <source>
        <dbReference type="PROSITE" id="PS51231"/>
    </source>
</evidence>
<feature type="coiled-coil region" evidence="2">
    <location>
        <begin position="438"/>
        <end position="511"/>
    </location>
</feature>
<dbReference type="InterPro" id="IPR014767">
    <property type="entry name" value="DAD_dom"/>
</dbReference>
<dbReference type="FunFam" id="1.10.238.150:FF:000001">
    <property type="entry name" value="Dishevelled associated activator of morphogenesis 1"/>
    <property type="match status" value="1"/>
</dbReference>